<evidence type="ECO:0000256" key="7">
    <source>
        <dbReference type="ARBA" id="ARBA00022917"/>
    </source>
</evidence>
<evidence type="ECO:0000256" key="11">
    <source>
        <dbReference type="SAM" id="MobiDB-lite"/>
    </source>
</evidence>
<evidence type="ECO:0000313" key="15">
    <source>
        <dbReference type="Proteomes" id="UP001630127"/>
    </source>
</evidence>
<evidence type="ECO:0000313" key="14">
    <source>
        <dbReference type="EMBL" id="KAL3506715.1"/>
    </source>
</evidence>
<comment type="caution">
    <text evidence="14">The sequence shown here is derived from an EMBL/GenBank/DDBJ whole genome shotgun (WGS) entry which is preliminary data.</text>
</comment>
<dbReference type="PANTHER" id="PTHR11476">
    <property type="entry name" value="HISTIDYL-TRNA SYNTHETASE"/>
    <property type="match status" value="1"/>
</dbReference>
<dbReference type="GO" id="GO:0051246">
    <property type="term" value="P:regulation of protein metabolic process"/>
    <property type="evidence" value="ECO:0007669"/>
    <property type="project" value="UniProtKB-ARBA"/>
</dbReference>
<dbReference type="GO" id="GO:0004674">
    <property type="term" value="F:protein serine/threonine kinase activity"/>
    <property type="evidence" value="ECO:0007669"/>
    <property type="project" value="UniProtKB-KW"/>
</dbReference>
<evidence type="ECO:0000256" key="4">
    <source>
        <dbReference type="ARBA" id="ARBA00022741"/>
    </source>
</evidence>
<dbReference type="InterPro" id="IPR000719">
    <property type="entry name" value="Prot_kinase_dom"/>
</dbReference>
<dbReference type="Pfam" id="PF05773">
    <property type="entry name" value="RWD"/>
    <property type="match status" value="1"/>
</dbReference>
<dbReference type="GO" id="GO:0005524">
    <property type="term" value="F:ATP binding"/>
    <property type="evidence" value="ECO:0007669"/>
    <property type="project" value="UniProtKB-UniRule"/>
</dbReference>
<dbReference type="Pfam" id="PF00069">
    <property type="entry name" value="Pkinase"/>
    <property type="match status" value="1"/>
</dbReference>
<dbReference type="SUPFAM" id="SSF54495">
    <property type="entry name" value="UBC-like"/>
    <property type="match status" value="1"/>
</dbReference>
<dbReference type="InterPro" id="IPR016135">
    <property type="entry name" value="UBQ-conjugating_enzyme/RWD"/>
</dbReference>
<reference evidence="14 15" key="1">
    <citation type="submission" date="2024-11" db="EMBL/GenBank/DDBJ databases">
        <title>A near-complete genome assembly of Cinchona calisaya.</title>
        <authorList>
            <person name="Lian D.C."/>
            <person name="Zhao X.W."/>
            <person name="Wei L."/>
        </authorList>
    </citation>
    <scope>NUCLEOTIDE SEQUENCE [LARGE SCALE GENOMIC DNA]</scope>
    <source>
        <tissue evidence="14">Nenye</tissue>
    </source>
</reference>
<sequence length="1244" mass="139710">MGHSSKKKKKRGSGGGGGRRAPSKDHNSFGADNSELIAEELTALCAIFQDDCKVVSGSTPQIHINIRPYSKDTGYEESDISAVLSVRFLPGYPNKCPKLKIMPEKGLSNADEDNLLSLLHDQANSNAREGRVMIYNLVEAAQEFLSEVVPQSQPHESVTSQATDRSTLLSCKDVTVTSGMILSSRGPFVYGYIDLFSGCGELWHWSLGMEHNTSLSASLHSNPLEGSKVGHHGLDDKIEQKVKPVSVHDAKQDFAHSPALKLVTLEEEIEDDIKSTDSSRTVSGGSVKSGPIGKIKDIFVKENLTETTDDDQDSEPFESVSSKSLVHYQSSQTMRIDLILAHLLRLACAPKGPLANTSLQITSELFDLGIVSERVRDMAIEPSSLFEKAFSHVFSQQLVSSKVSQFWRTAADFEGQNSSSMPSSRYLSDFEELQPLGHGGFGHVVLCKNKIDGRQYAVKKIRLKDKSPPINDRILREVATLSRLQHQHVVRYYQAWFETGIAGSFGDATQGSKTTMSSTFSYMDGSSSDIFGTENKLQSTYLYIQMEYCPRTLRQMFESYNQFDRELAWHLFRQIVEGLAHIHGQGIIHRDLTPNNIFFDARNDIKIGDFGLAKFLKLEQVEQDVDFTEAVGVSVDGTGQVGTYFYTAPEIEQGWPKINEKVDMYSLGVVFFELWHPFDTAMERHIVLNDLKQKGELPSSWLADFPEQASLLRLLMSPSPSERPSATELLQHAFPPRMEYELLDNILRTIHTSEDASVYDKIVNAIFDEESLSTKQHESVDKSKLVGGDNSFSLFTDVNTSNRDHVLEVAVGVFRQHCAKRLEIIPMRLLGDCPQLNRNTVKLLTHGGDMIELCHELRLPFVNWVVVNQKSFFKRYEISYVYRRAIGHSAPNRYLQGDFDIVGGAMALTEAEIIKASMDIISHFFHSESCDIHLNHGDLLEAIWSWAGIKPEHRQKVAELLSLLGSLRPQSAERKSKWVVIRRQLRQELNLAEAAVNRLQTVGLRFCGLVDLALPRLRGALPADKSTRKALDELSDLFNYLRVWGLERHIFVDALMPPTESYHRNIFFQIYLRKNPGSLMEGTLLAVGGRYDYLLHKTWGYDYKSNPPGVVGTSLALETILLQHTVVDSKIHGHDVGVDALVCSRGGGGLLIERMKLVAELWKANIKAEFVPICDPSLTEQYEYANEHDIKWLVIITDTGVSQTDPVKVRHLELKKEKKVEQKDLVKFLSEAMATQFRNPSIWN</sequence>
<evidence type="ECO:0000256" key="6">
    <source>
        <dbReference type="ARBA" id="ARBA00022840"/>
    </source>
</evidence>
<dbReference type="InterPro" id="IPR024435">
    <property type="entry name" value="HisRS-related_dom"/>
</dbReference>
<dbReference type="SUPFAM" id="SSF56112">
    <property type="entry name" value="Protein kinase-like (PK-like)"/>
    <property type="match status" value="1"/>
</dbReference>
<dbReference type="InterPro" id="IPR006575">
    <property type="entry name" value="RWD_dom"/>
</dbReference>
<evidence type="ECO:0000259" key="12">
    <source>
        <dbReference type="PROSITE" id="PS50011"/>
    </source>
</evidence>
<dbReference type="GO" id="GO:0033554">
    <property type="term" value="P:cellular response to stress"/>
    <property type="evidence" value="ECO:0007669"/>
    <property type="project" value="UniProtKB-ARBA"/>
</dbReference>
<dbReference type="AlphaFoldDB" id="A0ABD2YKJ6"/>
<dbReference type="Pfam" id="PF12745">
    <property type="entry name" value="HGTP_anticodon2"/>
    <property type="match status" value="1"/>
</dbReference>
<dbReference type="PANTHER" id="PTHR11476:SF10">
    <property type="entry name" value="NON-SPECIFIC SERINE_THREONINE PROTEIN KINASE"/>
    <property type="match status" value="1"/>
</dbReference>
<dbReference type="EMBL" id="JBJUIK010000013">
    <property type="protein sequence ID" value="KAL3506715.1"/>
    <property type="molecule type" value="Genomic_DNA"/>
</dbReference>
<dbReference type="Gene3D" id="1.10.510.10">
    <property type="entry name" value="Transferase(Phosphotransferase) domain 1"/>
    <property type="match status" value="1"/>
</dbReference>
<dbReference type="EC" id="2.7.11.1" evidence="1"/>
<accession>A0ABD2YKJ6</accession>
<comment type="catalytic activity">
    <reaction evidence="9">
        <text>L-seryl-[protein] + ATP = O-phospho-L-seryl-[protein] + ADP + H(+)</text>
        <dbReference type="Rhea" id="RHEA:17989"/>
        <dbReference type="Rhea" id="RHEA-COMP:9863"/>
        <dbReference type="Rhea" id="RHEA-COMP:11604"/>
        <dbReference type="ChEBI" id="CHEBI:15378"/>
        <dbReference type="ChEBI" id="CHEBI:29999"/>
        <dbReference type="ChEBI" id="CHEBI:30616"/>
        <dbReference type="ChEBI" id="CHEBI:83421"/>
        <dbReference type="ChEBI" id="CHEBI:456216"/>
        <dbReference type="EC" id="2.7.11.1"/>
    </reaction>
</comment>
<dbReference type="FunFam" id="1.10.510.10:FF:000539">
    <property type="entry name" value="eIF-2-alpha kinase GCN2"/>
    <property type="match status" value="1"/>
</dbReference>
<dbReference type="Gene3D" id="3.30.200.20">
    <property type="entry name" value="Phosphorylase Kinase, domain 1"/>
    <property type="match status" value="1"/>
</dbReference>
<keyword evidence="5" id="KW-0418">Kinase</keyword>
<keyword evidence="4 10" id="KW-0547">Nucleotide-binding</keyword>
<feature type="binding site" evidence="10">
    <location>
        <position position="460"/>
    </location>
    <ligand>
        <name>ATP</name>
        <dbReference type="ChEBI" id="CHEBI:30616"/>
    </ligand>
</feature>
<keyword evidence="3" id="KW-0808">Transferase</keyword>
<evidence type="ECO:0000256" key="5">
    <source>
        <dbReference type="ARBA" id="ARBA00022777"/>
    </source>
</evidence>
<dbReference type="Gene3D" id="3.30.930.10">
    <property type="entry name" value="Bira Bifunctional Protein, Domain 2"/>
    <property type="match status" value="1"/>
</dbReference>
<dbReference type="PROSITE" id="PS00109">
    <property type="entry name" value="PROTEIN_KINASE_TYR"/>
    <property type="match status" value="1"/>
</dbReference>
<feature type="domain" description="RWD" evidence="13">
    <location>
        <begin position="39"/>
        <end position="148"/>
    </location>
</feature>
<name>A0ABD2YKJ6_9GENT</name>
<dbReference type="Proteomes" id="UP001630127">
    <property type="component" value="Unassembled WGS sequence"/>
</dbReference>
<dbReference type="CDD" id="cd23818">
    <property type="entry name" value="RWD_RNF25"/>
    <property type="match status" value="1"/>
</dbReference>
<dbReference type="SUPFAM" id="SSF55681">
    <property type="entry name" value="Class II aaRS and biotin synthetases"/>
    <property type="match status" value="1"/>
</dbReference>
<keyword evidence="15" id="KW-1185">Reference proteome</keyword>
<evidence type="ECO:0000256" key="3">
    <source>
        <dbReference type="ARBA" id="ARBA00022679"/>
    </source>
</evidence>
<dbReference type="Gene3D" id="3.40.50.800">
    <property type="entry name" value="Anticodon-binding domain"/>
    <property type="match status" value="1"/>
</dbReference>
<gene>
    <name evidence="14" type="ORF">ACH5RR_032097</name>
</gene>
<dbReference type="GO" id="GO:0006412">
    <property type="term" value="P:translation"/>
    <property type="evidence" value="ECO:0007669"/>
    <property type="project" value="UniProtKB-KW"/>
</dbReference>
<dbReference type="FunFam" id="3.10.110.10:FF:000050">
    <property type="entry name" value="eIF-2-alpha kinase GCN2"/>
    <property type="match status" value="1"/>
</dbReference>
<dbReference type="InterPro" id="IPR011009">
    <property type="entry name" value="Kinase-like_dom_sf"/>
</dbReference>
<comment type="catalytic activity">
    <reaction evidence="8">
        <text>L-threonyl-[protein] + ATP = O-phospho-L-threonyl-[protein] + ADP + H(+)</text>
        <dbReference type="Rhea" id="RHEA:46608"/>
        <dbReference type="Rhea" id="RHEA-COMP:11060"/>
        <dbReference type="Rhea" id="RHEA-COMP:11605"/>
        <dbReference type="ChEBI" id="CHEBI:15378"/>
        <dbReference type="ChEBI" id="CHEBI:30013"/>
        <dbReference type="ChEBI" id="CHEBI:30616"/>
        <dbReference type="ChEBI" id="CHEBI:61977"/>
        <dbReference type="ChEBI" id="CHEBI:456216"/>
        <dbReference type="EC" id="2.7.11.1"/>
    </reaction>
</comment>
<proteinExistence type="predicted"/>
<dbReference type="PROSITE" id="PS50908">
    <property type="entry name" value="RWD"/>
    <property type="match status" value="1"/>
</dbReference>
<dbReference type="InterPro" id="IPR041715">
    <property type="entry name" value="HisRS-like_core"/>
</dbReference>
<dbReference type="InterPro" id="IPR017441">
    <property type="entry name" value="Protein_kinase_ATP_BS"/>
</dbReference>
<evidence type="ECO:0000259" key="13">
    <source>
        <dbReference type="PROSITE" id="PS50908"/>
    </source>
</evidence>
<evidence type="ECO:0000256" key="2">
    <source>
        <dbReference type="ARBA" id="ARBA00022527"/>
    </source>
</evidence>
<dbReference type="CDD" id="cd14046">
    <property type="entry name" value="STKc_EIF2AK4_GCN2_rpt2"/>
    <property type="match status" value="1"/>
</dbReference>
<evidence type="ECO:0000256" key="10">
    <source>
        <dbReference type="PROSITE-ProRule" id="PRU10141"/>
    </source>
</evidence>
<dbReference type="SUPFAM" id="SSF52954">
    <property type="entry name" value="Class II aaRS ABD-related"/>
    <property type="match status" value="1"/>
</dbReference>
<dbReference type="InterPro" id="IPR036621">
    <property type="entry name" value="Anticodon-bd_dom_sf"/>
</dbReference>
<protein>
    <recommendedName>
        <fullName evidence="1">non-specific serine/threonine protein kinase</fullName>
        <ecNumber evidence="1">2.7.11.1</ecNumber>
    </recommendedName>
</protein>
<dbReference type="Gene3D" id="3.10.110.10">
    <property type="entry name" value="Ubiquitin Conjugating Enzyme"/>
    <property type="match status" value="1"/>
</dbReference>
<evidence type="ECO:0000256" key="1">
    <source>
        <dbReference type="ARBA" id="ARBA00012513"/>
    </source>
</evidence>
<dbReference type="Pfam" id="PF13393">
    <property type="entry name" value="tRNA-synt_His"/>
    <property type="match status" value="1"/>
</dbReference>
<feature type="region of interest" description="Disordered" evidence="11">
    <location>
        <begin position="1"/>
        <end position="30"/>
    </location>
</feature>
<dbReference type="InterPro" id="IPR045864">
    <property type="entry name" value="aa-tRNA-synth_II/BPL/LPL"/>
</dbReference>
<keyword evidence="6 10" id="KW-0067">ATP-binding</keyword>
<dbReference type="PROSITE" id="PS00107">
    <property type="entry name" value="PROTEIN_KINASE_ATP"/>
    <property type="match status" value="1"/>
</dbReference>
<keyword evidence="2" id="KW-0723">Serine/threonine-protein kinase</keyword>
<organism evidence="14 15">
    <name type="scientific">Cinchona calisaya</name>
    <dbReference type="NCBI Taxonomy" id="153742"/>
    <lineage>
        <taxon>Eukaryota</taxon>
        <taxon>Viridiplantae</taxon>
        <taxon>Streptophyta</taxon>
        <taxon>Embryophyta</taxon>
        <taxon>Tracheophyta</taxon>
        <taxon>Spermatophyta</taxon>
        <taxon>Magnoliopsida</taxon>
        <taxon>eudicotyledons</taxon>
        <taxon>Gunneridae</taxon>
        <taxon>Pentapetalae</taxon>
        <taxon>asterids</taxon>
        <taxon>lamiids</taxon>
        <taxon>Gentianales</taxon>
        <taxon>Rubiaceae</taxon>
        <taxon>Cinchonoideae</taxon>
        <taxon>Cinchoneae</taxon>
        <taxon>Cinchona</taxon>
    </lineage>
</organism>
<evidence type="ECO:0000256" key="9">
    <source>
        <dbReference type="ARBA" id="ARBA00048679"/>
    </source>
</evidence>
<dbReference type="InterPro" id="IPR008266">
    <property type="entry name" value="Tyr_kinase_AS"/>
</dbReference>
<dbReference type="FunFam" id="3.40.50.800:FF:000012">
    <property type="entry name" value="Histidine--tRNA ligase, cytoplasmic"/>
    <property type="match status" value="1"/>
</dbReference>
<keyword evidence="7" id="KW-0648">Protein biosynthesis</keyword>
<dbReference type="GO" id="GO:0010468">
    <property type="term" value="P:regulation of gene expression"/>
    <property type="evidence" value="ECO:0007669"/>
    <property type="project" value="UniProtKB-ARBA"/>
</dbReference>
<dbReference type="PROSITE" id="PS50011">
    <property type="entry name" value="PROTEIN_KINASE_DOM"/>
    <property type="match status" value="1"/>
</dbReference>
<evidence type="ECO:0000256" key="8">
    <source>
        <dbReference type="ARBA" id="ARBA00047899"/>
    </source>
</evidence>
<dbReference type="GO" id="GO:0009893">
    <property type="term" value="P:positive regulation of metabolic process"/>
    <property type="evidence" value="ECO:0007669"/>
    <property type="project" value="UniProtKB-ARBA"/>
</dbReference>
<feature type="compositionally biased region" description="Basic residues" evidence="11">
    <location>
        <begin position="1"/>
        <end position="12"/>
    </location>
</feature>
<dbReference type="SMART" id="SM00591">
    <property type="entry name" value="RWD"/>
    <property type="match status" value="1"/>
</dbReference>
<dbReference type="FunFam" id="3.30.200.20:FF:000304">
    <property type="entry name" value="eIF-2-alpha kinase GCN2"/>
    <property type="match status" value="1"/>
</dbReference>
<feature type="domain" description="Protein kinase" evidence="12">
    <location>
        <begin position="430"/>
        <end position="735"/>
    </location>
</feature>